<feature type="transmembrane region" description="Helical" evidence="1">
    <location>
        <begin position="381"/>
        <end position="403"/>
    </location>
</feature>
<name>C7NR34_HALUD</name>
<feature type="transmembrane region" description="Helical" evidence="1">
    <location>
        <begin position="284"/>
        <end position="304"/>
    </location>
</feature>
<feature type="transmembrane region" description="Helical" evidence="1">
    <location>
        <begin position="172"/>
        <end position="193"/>
    </location>
</feature>
<feature type="transmembrane region" description="Helical" evidence="1">
    <location>
        <begin position="205"/>
        <end position="232"/>
    </location>
</feature>
<keyword evidence="3" id="KW-1185">Reference proteome</keyword>
<dbReference type="STRING" id="519442.Huta_2786"/>
<dbReference type="KEGG" id="hut:Huta_2786"/>
<protein>
    <recommendedName>
        <fullName evidence="4">YYY membrane protein</fullName>
    </recommendedName>
</protein>
<dbReference type="NCBIfam" id="TIGR03662">
    <property type="entry name" value="Chlor_Arch_YYY"/>
    <property type="match status" value="1"/>
</dbReference>
<evidence type="ECO:0000256" key="1">
    <source>
        <dbReference type="SAM" id="Phobius"/>
    </source>
</evidence>
<feature type="transmembrane region" description="Helical" evidence="1">
    <location>
        <begin position="499"/>
        <end position="521"/>
    </location>
</feature>
<dbReference type="PANTHER" id="PTHR10790">
    <property type="entry name" value="TPR-DOMAIN CONTAINING PROTEIN"/>
    <property type="match status" value="1"/>
</dbReference>
<feature type="transmembrane region" description="Helical" evidence="1">
    <location>
        <begin position="90"/>
        <end position="110"/>
    </location>
</feature>
<dbReference type="Pfam" id="PF10060">
    <property type="entry name" value="DUF2298"/>
    <property type="match status" value="1"/>
</dbReference>
<keyword evidence="1" id="KW-0472">Membrane</keyword>
<feature type="transmembrane region" description="Helical" evidence="1">
    <location>
        <begin position="316"/>
        <end position="334"/>
    </location>
</feature>
<dbReference type="AlphaFoldDB" id="C7NR34"/>
<feature type="transmembrane region" description="Helical" evidence="1">
    <location>
        <begin position="423"/>
        <end position="442"/>
    </location>
</feature>
<evidence type="ECO:0000313" key="3">
    <source>
        <dbReference type="Proteomes" id="UP000002071"/>
    </source>
</evidence>
<dbReference type="InterPro" id="IPR018746">
    <property type="entry name" value="DUF2298"/>
</dbReference>
<dbReference type="EMBL" id="CP001687">
    <property type="protein sequence ID" value="ACV12947.1"/>
    <property type="molecule type" value="Genomic_DNA"/>
</dbReference>
<feature type="transmembrane region" description="Helical" evidence="1">
    <location>
        <begin position="6"/>
        <end position="24"/>
    </location>
</feature>
<proteinExistence type="predicted"/>
<reference evidence="2 3" key="1">
    <citation type="journal article" date="2009" name="Stand. Genomic Sci.">
        <title>Complete genome sequence of Halorhabdus utahensis type strain (AX-2).</title>
        <authorList>
            <person name="Anderson I."/>
            <person name="Tindall B.J."/>
            <person name="Pomrenke H."/>
            <person name="Goker M."/>
            <person name="Lapidus A."/>
            <person name="Nolan M."/>
            <person name="Copeland A."/>
            <person name="Glavina Del Rio T."/>
            <person name="Chen F."/>
            <person name="Tice H."/>
            <person name="Cheng J.F."/>
            <person name="Lucas S."/>
            <person name="Chertkov O."/>
            <person name="Bruce D."/>
            <person name="Brettin T."/>
            <person name="Detter J.C."/>
            <person name="Han C."/>
            <person name="Goodwin L."/>
            <person name="Land M."/>
            <person name="Hauser L."/>
            <person name="Chang Y.J."/>
            <person name="Jeffries C.D."/>
            <person name="Pitluck S."/>
            <person name="Pati A."/>
            <person name="Mavromatis K."/>
            <person name="Ivanova N."/>
            <person name="Ovchinnikova G."/>
            <person name="Chen A."/>
            <person name="Palaniappan K."/>
            <person name="Chain P."/>
            <person name="Rohde M."/>
            <person name="Bristow J."/>
            <person name="Eisen J.A."/>
            <person name="Markowitz V."/>
            <person name="Hugenholtz P."/>
            <person name="Kyrpides N.C."/>
            <person name="Klenk H.P."/>
        </authorList>
    </citation>
    <scope>NUCLEOTIDE SEQUENCE [LARGE SCALE GENOMIC DNA]</scope>
    <source>
        <strain evidence="3">DSM 12940 / JCM 11049 / AX-2</strain>
    </source>
</reference>
<gene>
    <name evidence="2" type="ordered locus">Huta_2786</name>
</gene>
<feature type="transmembrane region" description="Helical" evidence="1">
    <location>
        <begin position="340"/>
        <end position="360"/>
    </location>
</feature>
<keyword evidence="1" id="KW-1133">Transmembrane helix</keyword>
<organism evidence="2 3">
    <name type="scientific">Halorhabdus utahensis (strain DSM 12940 / JCM 11049 / AX-2)</name>
    <dbReference type="NCBI Taxonomy" id="519442"/>
    <lineage>
        <taxon>Archaea</taxon>
        <taxon>Methanobacteriati</taxon>
        <taxon>Methanobacteriota</taxon>
        <taxon>Stenosarchaea group</taxon>
        <taxon>Halobacteria</taxon>
        <taxon>Halobacteriales</taxon>
        <taxon>Haloarculaceae</taxon>
        <taxon>Halorhabdus</taxon>
    </lineage>
</organism>
<feature type="transmembrane region" description="Helical" evidence="1">
    <location>
        <begin position="533"/>
        <end position="553"/>
    </location>
</feature>
<feature type="transmembrane region" description="Helical" evidence="1">
    <location>
        <begin position="573"/>
        <end position="593"/>
    </location>
</feature>
<evidence type="ECO:0000313" key="2">
    <source>
        <dbReference type="EMBL" id="ACV12947.1"/>
    </source>
</evidence>
<sequence>MMELGLVALWLGLYLLLLFVGLTISRRILPGLADEGAGIAIPLTLTIVWVVTFLVGHASIVLGLWAGLLVLGLVAGAARYRQGGVDTRIYLETAAVFSIAFCFVVAIRAVDPAVHAIAGEKFLDFGLLQTLLRAESLPPEDMWFAGEPVQYYYGGHLLASLLARMTDTAGRFAYNLNVAGFYAMFVTAAYGLAKNVAADRDLPARLAGVFAAVFVGFASNLVSAVHVIVLMLPDDVATQLAAVAGHELDGLGTGFANFSYWTASRVISGTINEFPLFAWLNGDLHPHMLSPAFLLLAATLLYGYYRTPASHRARRIALLVALGPIAAQLAASNTWSFPSIGGLTILTVALAPASPVTLLPSSVQARLDARSRMRREVWRHALAGVLGMSVLLLGGLLSLPFWLQSVSSQQHLALFPERSGLGPLLLVHGAFLAAFVCYYVRYTRPHGTRRIRRLLLVGVIGLCAVLAPFDLSAIALFGPLILLGWFLRRVEAYEEVPTPGYETVLIVAGAGLVVLVEFVYVSEQAGPGRMNTVFKFYAQVWALWSVAIGVVLVELLADQRPSLGLSSDDWHRGLRVLVAVLLVSTSIYGALALSQHFSGSSGTAPPDEPTLDALAFLETHHPNEAPAIHWLNDNVDGQPTLLSRPTTGSLSGYCTADRDLPNGVTPWDWDVYHWGNAPSTMTGIPTVAGWSHEVGYRDASVYCDRVQDTIQLFTGDPTNQRQLLARYDVTYVYVGPLERGAFPEITIQELDVVTVEKQWDDVTIYRVNQSMLGSNYLRPTRRQ</sequence>
<feature type="transmembrane region" description="Helical" evidence="1">
    <location>
        <begin position="454"/>
        <end position="487"/>
    </location>
</feature>
<evidence type="ECO:0008006" key="4">
    <source>
        <dbReference type="Google" id="ProtNLM"/>
    </source>
</evidence>
<accession>C7NR34</accession>
<dbReference type="eggNOG" id="arCOG00563">
    <property type="taxonomic scope" value="Archaea"/>
</dbReference>
<dbReference type="Proteomes" id="UP000002071">
    <property type="component" value="Chromosome"/>
</dbReference>
<dbReference type="HOGENOM" id="CLU_011570_0_0_2"/>
<keyword evidence="1" id="KW-0812">Transmembrane</keyword>
<feature type="transmembrane region" description="Helical" evidence="1">
    <location>
        <begin position="60"/>
        <end position="78"/>
    </location>
</feature>
<dbReference type="PANTHER" id="PTHR10790:SF51">
    <property type="entry name" value="TETRATRICOPEPTIDE REPEAT PROTEIN"/>
    <property type="match status" value="1"/>
</dbReference>